<dbReference type="EMBL" id="NCSJ02000038">
    <property type="protein sequence ID" value="RFU33260.1"/>
    <property type="molecule type" value="Genomic_DNA"/>
</dbReference>
<dbReference type="OrthoDB" id="1470350at2759"/>
<keyword evidence="2" id="KW-1185">Reference proteome</keyword>
<dbReference type="Proteomes" id="UP000258309">
    <property type="component" value="Unassembled WGS sequence"/>
</dbReference>
<protein>
    <submittedName>
        <fullName evidence="1">Uncharacterized protein</fullName>
    </submittedName>
</protein>
<evidence type="ECO:0000313" key="2">
    <source>
        <dbReference type="Proteomes" id="UP000258309"/>
    </source>
</evidence>
<proteinExistence type="predicted"/>
<feature type="non-terminal residue" evidence="1">
    <location>
        <position position="1"/>
    </location>
</feature>
<feature type="non-terminal residue" evidence="1">
    <location>
        <position position="144"/>
    </location>
</feature>
<reference evidence="1 2" key="1">
    <citation type="submission" date="2018-05" db="EMBL/GenBank/DDBJ databases">
        <title>Draft genome sequence of Scytalidium lignicola DSM 105466, a ubiquitous saprotrophic fungus.</title>
        <authorList>
            <person name="Buettner E."/>
            <person name="Gebauer A.M."/>
            <person name="Hofrichter M."/>
            <person name="Liers C."/>
            <person name="Kellner H."/>
        </authorList>
    </citation>
    <scope>NUCLEOTIDE SEQUENCE [LARGE SCALE GENOMIC DNA]</scope>
    <source>
        <strain evidence="1 2">DSM 105466</strain>
    </source>
</reference>
<name>A0A3E2HIK8_SCYLI</name>
<dbReference type="STRING" id="5539.A0A3E2HIK8"/>
<organism evidence="1 2">
    <name type="scientific">Scytalidium lignicola</name>
    <name type="common">Hyphomycete</name>
    <dbReference type="NCBI Taxonomy" id="5539"/>
    <lineage>
        <taxon>Eukaryota</taxon>
        <taxon>Fungi</taxon>
        <taxon>Dikarya</taxon>
        <taxon>Ascomycota</taxon>
        <taxon>Pezizomycotina</taxon>
        <taxon>Leotiomycetes</taxon>
        <taxon>Leotiomycetes incertae sedis</taxon>
        <taxon>Scytalidium</taxon>
    </lineage>
</organism>
<comment type="caution">
    <text evidence="1">The sequence shown here is derived from an EMBL/GenBank/DDBJ whole genome shotgun (WGS) entry which is preliminary data.</text>
</comment>
<gene>
    <name evidence="1" type="ORF">B7463_g3045</name>
</gene>
<dbReference type="AlphaFoldDB" id="A0A3E2HIK8"/>
<sequence>MQRVWEESGKQAAALNLTSDNCLTLDYVRSTFDKLVMQVLAVVGFGQDMDSTSVLSGHRESLMQCPSFMLKHLILTLVFHSLEAPEILLPSVLRSLKTSDRELKLYMEELGLRHMQESNSKQLQPQQQATSLLEAMVRANEAEK</sequence>
<accession>A0A3E2HIK8</accession>
<evidence type="ECO:0000313" key="1">
    <source>
        <dbReference type="EMBL" id="RFU33260.1"/>
    </source>
</evidence>